<dbReference type="SMART" id="SM00248">
    <property type="entry name" value="ANK"/>
    <property type="match status" value="8"/>
</dbReference>
<dbReference type="EMBL" id="KZ613494">
    <property type="protein sequence ID" value="PMD18487.1"/>
    <property type="molecule type" value="Genomic_DNA"/>
</dbReference>
<dbReference type="InterPro" id="IPR000719">
    <property type="entry name" value="Prot_kinase_dom"/>
</dbReference>
<feature type="domain" description="Protein kinase" evidence="3">
    <location>
        <begin position="77"/>
        <end position="386"/>
    </location>
</feature>
<dbReference type="InterPro" id="IPR002110">
    <property type="entry name" value="Ankyrin_rpt"/>
</dbReference>
<feature type="region of interest" description="Disordered" evidence="2">
    <location>
        <begin position="1116"/>
        <end position="1135"/>
    </location>
</feature>
<dbReference type="InterPro" id="IPR051616">
    <property type="entry name" value="Cul2-RING_E3_ligase_SR"/>
</dbReference>
<evidence type="ECO:0000313" key="4">
    <source>
        <dbReference type="EMBL" id="PMD18487.1"/>
    </source>
</evidence>
<dbReference type="PROSITE" id="PS00108">
    <property type="entry name" value="PROTEIN_KINASE_ST"/>
    <property type="match status" value="1"/>
</dbReference>
<dbReference type="PANTHER" id="PTHR46224">
    <property type="entry name" value="ANKYRIN REPEAT FAMILY PROTEIN"/>
    <property type="match status" value="1"/>
</dbReference>
<dbReference type="SUPFAM" id="SSF48403">
    <property type="entry name" value="Ankyrin repeat"/>
    <property type="match status" value="2"/>
</dbReference>
<reference evidence="4 5" key="1">
    <citation type="submission" date="2016-05" db="EMBL/GenBank/DDBJ databases">
        <title>A degradative enzymes factory behind the ericoid mycorrhizal symbiosis.</title>
        <authorList>
            <consortium name="DOE Joint Genome Institute"/>
            <person name="Martino E."/>
            <person name="Morin E."/>
            <person name="Grelet G."/>
            <person name="Kuo A."/>
            <person name="Kohler A."/>
            <person name="Daghino S."/>
            <person name="Barry K."/>
            <person name="Choi C."/>
            <person name="Cichocki N."/>
            <person name="Clum A."/>
            <person name="Copeland A."/>
            <person name="Hainaut M."/>
            <person name="Haridas S."/>
            <person name="Labutti K."/>
            <person name="Lindquist E."/>
            <person name="Lipzen A."/>
            <person name="Khouja H.-R."/>
            <person name="Murat C."/>
            <person name="Ohm R."/>
            <person name="Olson A."/>
            <person name="Spatafora J."/>
            <person name="Veneault-Fourrey C."/>
            <person name="Henrissat B."/>
            <person name="Grigoriev I."/>
            <person name="Martin F."/>
            <person name="Perotto S."/>
        </authorList>
    </citation>
    <scope>NUCLEOTIDE SEQUENCE [LARGE SCALE GENOMIC DNA]</scope>
    <source>
        <strain evidence="4 5">UAMH 7357</strain>
    </source>
</reference>
<evidence type="ECO:0000256" key="2">
    <source>
        <dbReference type="SAM" id="MobiDB-lite"/>
    </source>
</evidence>
<dbReference type="GO" id="GO:0005524">
    <property type="term" value="F:ATP binding"/>
    <property type="evidence" value="ECO:0007669"/>
    <property type="project" value="InterPro"/>
</dbReference>
<dbReference type="OrthoDB" id="3253298at2759"/>
<dbReference type="Pfam" id="PF00069">
    <property type="entry name" value="Pkinase"/>
    <property type="match status" value="1"/>
</dbReference>
<dbReference type="Gene3D" id="1.25.40.20">
    <property type="entry name" value="Ankyrin repeat-containing domain"/>
    <property type="match status" value="3"/>
</dbReference>
<dbReference type="Proteomes" id="UP000235672">
    <property type="component" value="Unassembled WGS sequence"/>
</dbReference>
<feature type="compositionally biased region" description="Polar residues" evidence="2">
    <location>
        <begin position="1117"/>
        <end position="1133"/>
    </location>
</feature>
<dbReference type="Gene3D" id="1.10.510.10">
    <property type="entry name" value="Transferase(Phosphotransferase) domain 1"/>
    <property type="match status" value="1"/>
</dbReference>
<protein>
    <recommendedName>
        <fullName evidence="3">Protein kinase domain-containing protein</fullName>
    </recommendedName>
</protein>
<organism evidence="4 5">
    <name type="scientific">Hyaloscypha hepaticicola</name>
    <dbReference type="NCBI Taxonomy" id="2082293"/>
    <lineage>
        <taxon>Eukaryota</taxon>
        <taxon>Fungi</taxon>
        <taxon>Dikarya</taxon>
        <taxon>Ascomycota</taxon>
        <taxon>Pezizomycotina</taxon>
        <taxon>Leotiomycetes</taxon>
        <taxon>Helotiales</taxon>
        <taxon>Hyaloscyphaceae</taxon>
        <taxon>Hyaloscypha</taxon>
    </lineage>
</organism>
<dbReference type="InterPro" id="IPR011009">
    <property type="entry name" value="Kinase-like_dom_sf"/>
</dbReference>
<evidence type="ECO:0000259" key="3">
    <source>
        <dbReference type="PROSITE" id="PS50011"/>
    </source>
</evidence>
<dbReference type="PROSITE" id="PS50011">
    <property type="entry name" value="PROTEIN_KINASE_DOM"/>
    <property type="match status" value="1"/>
</dbReference>
<dbReference type="CDD" id="cd00180">
    <property type="entry name" value="PKc"/>
    <property type="match status" value="1"/>
</dbReference>
<dbReference type="InterPro" id="IPR036770">
    <property type="entry name" value="Ankyrin_rpt-contain_sf"/>
</dbReference>
<dbReference type="Pfam" id="PF12796">
    <property type="entry name" value="Ank_2"/>
    <property type="match status" value="1"/>
</dbReference>
<keyword evidence="1" id="KW-0040">ANK repeat</keyword>
<dbReference type="PROSITE" id="PS50297">
    <property type="entry name" value="ANK_REP_REGION"/>
    <property type="match status" value="1"/>
</dbReference>
<name>A0A2J6PWV0_9HELO</name>
<dbReference type="InterPro" id="IPR008271">
    <property type="entry name" value="Ser/Thr_kinase_AS"/>
</dbReference>
<dbReference type="PROSITE" id="PS50088">
    <property type="entry name" value="ANK_REPEAT"/>
    <property type="match status" value="1"/>
</dbReference>
<proteinExistence type="predicted"/>
<sequence length="1390" mass="154943">MSQYSFPSAFDSVPLTAPPYPSHQTVNNSHAATKSTQKYVERGGNLSSFLCHVLSLERRLRQEEGQGSFIDDNVNSITSRAKLGEGTQFTVYSAQANFKKPIRQLKANEPGQFVAVKVVKPMVDEDENKITLQDWSSILLEVRALMHEHIRYHPNIVRLLGFTWAMGWSSLSGSVYPMLIMEYAQFGTLKDVQALSAPLSFAVKQKLCHDIARGLSILHACGIIHGDLKHENVLIFDNPYEEPPGQPYLAKLADFGGAAMVGEHASLKIGGTFPYKAPETSTELSPEDLKKTDVYSFGLLFWRALLDGKDLLEELSLATHAAEAAILLRDLKNDDKKMLDRAFESIAAYFPPGASVEMLHLISFTLRRTLRTDPTARSLAAAQAALRNGHIEGIAKHLAEMQNRNSSEVFGFQDNIQRLTFGADKIGFLLGKMGDFYDAQQNLPGYRSKLAHPVAGKFLFEPMKVKSLLSWEQQVKIVEELKAAARADGEIPLLGIPPFKAAFYVFQSYLAEFGVVFDAKEVCYWLSMAAEPDDKWEDEVFAQAWLWRVCEALQCPQSVSRDKSIQYLKTSVVCGFKGCASDWKIYIETLTDASERQKQMRMLKKHQSLLRTYAGGVGMWHYFPSTIRKQYDLADLSVLERQIREELGEHYERYLLITDQYKFEEPDKVENRFAKLYVSGAGHALLHYAATFGKVDVLKYLLDTYTCDIDRGSTLRHDSPLVCAVRSAQYDCAIFLLSRGAQPGRISSGEEGPLHWLCGFESEQEEKIATLAKRLIDTGADIEELSSITGSRGITADWDSLLDISTTPLGRAVIARKHGAIKVLLDLGANPGGKGRQHSKRAMSPVEISAMLFYPEVLQTLLERMDKKLKASVFDEARVLELAHERKKESVDPSCLQSRLVRLGSHYKSAILDTFHVIRKWNDAHLLQVDPGHPSNAFNDLLYKEVHIGDADIVEALLELGHDPNGTERFRPLQAAASMKNEQIFKLLIRFGADVLQKYLHTPDVKMTFLHAISFATRGARTPNGVKIAEQLLAAGVPVEVTIDQCPVTPFALCVMNHCFDVADILLAHGADLNPVYARPSDQGPLTTLIGGLVIQPNEMALESIRYLKRRGLQQPIEKSSSGSTGHRISQSEGESRLEQQIETLQLTPAKLSIIGVPSRKMSVLHQVAHWTHDTVANNWPVSFDIMELLLSAFDDADVVNELCPEVGTPLSIAVRYLNVDFVRLLLQKKADPSIGLDLVSVERIAKSIGVPRKPIGGTPLDLSLLTYEGILLKLEGINHDSITNVAPIERLFSTAGEIIQLLLLLDRDEGMLQLWTALQARKDQLLATMKHATSSGKHIARNINEKPVDLSVLTEERPSGWSEGCEVTDEMALRILLRQCRTGFEWPDP</sequence>
<keyword evidence="5" id="KW-1185">Reference proteome</keyword>
<accession>A0A2J6PWV0</accession>
<evidence type="ECO:0000313" key="5">
    <source>
        <dbReference type="Proteomes" id="UP000235672"/>
    </source>
</evidence>
<dbReference type="STRING" id="1745343.A0A2J6PWV0"/>
<dbReference type="SUPFAM" id="SSF56112">
    <property type="entry name" value="Protein kinase-like (PK-like)"/>
    <property type="match status" value="1"/>
</dbReference>
<dbReference type="SMART" id="SM00220">
    <property type="entry name" value="S_TKc"/>
    <property type="match status" value="1"/>
</dbReference>
<gene>
    <name evidence="4" type="ORF">NA56DRAFT_661412</name>
</gene>
<evidence type="ECO:0000256" key="1">
    <source>
        <dbReference type="PROSITE-ProRule" id="PRU00023"/>
    </source>
</evidence>
<dbReference type="GO" id="GO:0004672">
    <property type="term" value="F:protein kinase activity"/>
    <property type="evidence" value="ECO:0007669"/>
    <property type="project" value="InterPro"/>
</dbReference>
<dbReference type="PANTHER" id="PTHR46224:SF64">
    <property type="entry name" value="IQ MOTIF AND ANKYRIN REPEAT DOMAIN-CONTAINING PROTEIN 1"/>
    <property type="match status" value="1"/>
</dbReference>
<feature type="repeat" description="ANK" evidence="1">
    <location>
        <begin position="681"/>
        <end position="703"/>
    </location>
</feature>